<reference evidence="2 3" key="1">
    <citation type="journal article" date="2022" name="bioRxiv">
        <title>Genomics of Preaxostyla Flagellates Illuminates Evolutionary Transitions and the Path Towards Mitochondrial Loss.</title>
        <authorList>
            <person name="Novak L.V.F."/>
            <person name="Treitli S.C."/>
            <person name="Pyrih J."/>
            <person name="Halakuc P."/>
            <person name="Pipaliya S.V."/>
            <person name="Vacek V."/>
            <person name="Brzon O."/>
            <person name="Soukal P."/>
            <person name="Eme L."/>
            <person name="Dacks J.B."/>
            <person name="Karnkowska A."/>
            <person name="Elias M."/>
            <person name="Hampl V."/>
        </authorList>
    </citation>
    <scope>NUCLEOTIDE SEQUENCE [LARGE SCALE GENOMIC DNA]</scope>
    <source>
        <strain evidence="2">NAU3</strain>
        <tissue evidence="2">Gut</tissue>
    </source>
</reference>
<feature type="compositionally biased region" description="Polar residues" evidence="1">
    <location>
        <begin position="272"/>
        <end position="287"/>
    </location>
</feature>
<sequence>MSQAFSHDSVENLATNISSCVISLDSNPPQSVTSAPSLVVSSGGDFIIDGTTLTRTGLNRGANLVRSTVLIPEPFTSGIVSMTITFLTSPWLSEIDGFASIGLMDSTSRLPILNSCIGHNVSNSVGLDTYGYLSYNTPSSDSQWPNLSNLEEGDCVRMEVDLDSTPRTVQFFKNGEAGRCYMSGIPSSVRIGLSVQGYQLSIRIDNISRPSKPTPISEGMREVKWSRGAGRDPHKAGGRARSVKEGVQTKQGADGLVDLKCGDAAEKVDATRSAQPDPSSHPTSPNPNLVMVGRDEHKARLVFLPPQTSYDVSSLIWMKEQRVDVMGVMAEMLEWCVHLRPMFSDEKGKHGGD</sequence>
<evidence type="ECO:0008006" key="4">
    <source>
        <dbReference type="Google" id="ProtNLM"/>
    </source>
</evidence>
<dbReference type="Proteomes" id="UP001281761">
    <property type="component" value="Unassembled WGS sequence"/>
</dbReference>
<dbReference type="InterPro" id="IPR043136">
    <property type="entry name" value="B30.2/SPRY_sf"/>
</dbReference>
<gene>
    <name evidence="2" type="ORF">BLNAU_9387</name>
</gene>
<feature type="region of interest" description="Disordered" evidence="1">
    <location>
        <begin position="268"/>
        <end position="289"/>
    </location>
</feature>
<proteinExistence type="predicted"/>
<evidence type="ECO:0000313" key="3">
    <source>
        <dbReference type="Proteomes" id="UP001281761"/>
    </source>
</evidence>
<evidence type="ECO:0000256" key="1">
    <source>
        <dbReference type="SAM" id="MobiDB-lite"/>
    </source>
</evidence>
<protein>
    <recommendedName>
        <fullName evidence="4">B30.2/SPRY domain-containing protein</fullName>
    </recommendedName>
</protein>
<accession>A0ABQ9XW30</accession>
<dbReference type="EMBL" id="JARBJD010000064">
    <property type="protein sequence ID" value="KAK2955697.1"/>
    <property type="molecule type" value="Genomic_DNA"/>
</dbReference>
<evidence type="ECO:0000313" key="2">
    <source>
        <dbReference type="EMBL" id="KAK2955697.1"/>
    </source>
</evidence>
<keyword evidence="3" id="KW-1185">Reference proteome</keyword>
<comment type="caution">
    <text evidence="2">The sequence shown here is derived from an EMBL/GenBank/DDBJ whole genome shotgun (WGS) entry which is preliminary data.</text>
</comment>
<feature type="compositionally biased region" description="Basic and acidic residues" evidence="1">
    <location>
        <begin position="226"/>
        <end position="235"/>
    </location>
</feature>
<dbReference type="Gene3D" id="2.60.120.920">
    <property type="match status" value="1"/>
</dbReference>
<organism evidence="2 3">
    <name type="scientific">Blattamonas nauphoetae</name>
    <dbReference type="NCBI Taxonomy" id="2049346"/>
    <lineage>
        <taxon>Eukaryota</taxon>
        <taxon>Metamonada</taxon>
        <taxon>Preaxostyla</taxon>
        <taxon>Oxymonadida</taxon>
        <taxon>Blattamonas</taxon>
    </lineage>
</organism>
<name>A0ABQ9XW30_9EUKA</name>
<feature type="region of interest" description="Disordered" evidence="1">
    <location>
        <begin position="226"/>
        <end position="249"/>
    </location>
</feature>